<sequence>MSQDCIFCKIARKEAPSTVVYEDEDVLAFRDINPIAPVHVLVIPKKHVEKLSDFDPEAERELWAKLLRAVQKVAELTGVKDSGYRVVINEGPHGQQTVFHLHLHVIGGRQLRWTM</sequence>
<evidence type="ECO:0000256" key="2">
    <source>
        <dbReference type="PIRSR" id="PIRSR601310-3"/>
    </source>
</evidence>
<dbReference type="PRINTS" id="PR00332">
    <property type="entry name" value="HISTRIAD"/>
</dbReference>
<feature type="domain" description="HIT" evidence="4">
    <location>
        <begin position="6"/>
        <end position="115"/>
    </location>
</feature>
<dbReference type="GO" id="GO:0003824">
    <property type="term" value="F:catalytic activity"/>
    <property type="evidence" value="ECO:0007669"/>
    <property type="project" value="InterPro"/>
</dbReference>
<dbReference type="InterPro" id="IPR036265">
    <property type="entry name" value="HIT-like_sf"/>
</dbReference>
<dbReference type="InterPro" id="IPR011146">
    <property type="entry name" value="HIT-like"/>
</dbReference>
<reference evidence="5 6" key="1">
    <citation type="submission" date="2017-08" db="EMBL/GenBank/DDBJ databases">
        <title>Burning lignite coal seam in the remote Altai Mountains harbors a hydrogen-driven thermophilic microbial community.</title>
        <authorList>
            <person name="Kadnikov V.V."/>
            <person name="Mardanov A.V."/>
            <person name="Ivasenko D."/>
            <person name="Beletsky A.V."/>
            <person name="Karnachuk O.V."/>
            <person name="Ravin N.V."/>
        </authorList>
    </citation>
    <scope>NUCLEOTIDE SEQUENCE [LARGE SCALE GENOMIC DNA]</scope>
    <source>
        <strain evidence="5">AL31</strain>
    </source>
</reference>
<organism evidence="5 6">
    <name type="scientific">Brockia lithotrophica</name>
    <dbReference type="NCBI Taxonomy" id="933949"/>
    <lineage>
        <taxon>Bacteria</taxon>
        <taxon>Bacillati</taxon>
        <taxon>Bacillota</taxon>
        <taxon>Bacilli</taxon>
        <taxon>Bacillales</taxon>
        <taxon>Bacillales Family X. Incertae Sedis</taxon>
        <taxon>Brockia</taxon>
    </lineage>
</organism>
<dbReference type="Proteomes" id="UP000244016">
    <property type="component" value="Unassembled WGS sequence"/>
</dbReference>
<comment type="caution">
    <text evidence="5">The sequence shown here is derived from an EMBL/GenBank/DDBJ whole genome shotgun (WGS) entry which is preliminary data.</text>
</comment>
<dbReference type="Gene3D" id="3.30.428.10">
    <property type="entry name" value="HIT-like"/>
    <property type="match status" value="1"/>
</dbReference>
<dbReference type="EMBL" id="PEBW01000007">
    <property type="protein sequence ID" value="PTQ51092.1"/>
    <property type="molecule type" value="Genomic_DNA"/>
</dbReference>
<proteinExistence type="predicted"/>
<name>A0A2T5G4H4_9BACL</name>
<accession>A0A2T5G4H4</accession>
<dbReference type="Pfam" id="PF01230">
    <property type="entry name" value="HIT"/>
    <property type="match status" value="1"/>
</dbReference>
<dbReference type="SUPFAM" id="SSF54197">
    <property type="entry name" value="HIT-like"/>
    <property type="match status" value="1"/>
</dbReference>
<dbReference type="InterPro" id="IPR019808">
    <property type="entry name" value="Histidine_triad_CS"/>
</dbReference>
<evidence type="ECO:0000256" key="1">
    <source>
        <dbReference type="PIRSR" id="PIRSR601310-1"/>
    </source>
</evidence>
<dbReference type="CDD" id="cd01276">
    <property type="entry name" value="PKCI_related"/>
    <property type="match status" value="1"/>
</dbReference>
<evidence type="ECO:0000313" key="6">
    <source>
        <dbReference type="Proteomes" id="UP000244016"/>
    </source>
</evidence>
<protein>
    <submittedName>
        <fullName evidence="5">Histidine triad (HIT) nucleotide-binding protein, cyanobacterial subgroup</fullName>
    </submittedName>
</protein>
<feature type="active site" description="Tele-AMP-histidine intermediate" evidence="1">
    <location>
        <position position="102"/>
    </location>
</feature>
<feature type="short sequence motif" description="Histidine triad motif" evidence="2 3">
    <location>
        <begin position="100"/>
        <end position="104"/>
    </location>
</feature>
<evidence type="ECO:0000256" key="3">
    <source>
        <dbReference type="PROSITE-ProRule" id="PRU00464"/>
    </source>
</evidence>
<gene>
    <name evidence="5" type="ORF">BLITH_0522</name>
</gene>
<dbReference type="AlphaFoldDB" id="A0A2T5G4H4"/>
<evidence type="ECO:0000259" key="4">
    <source>
        <dbReference type="PROSITE" id="PS51084"/>
    </source>
</evidence>
<dbReference type="PROSITE" id="PS00892">
    <property type="entry name" value="HIT_1"/>
    <property type="match status" value="1"/>
</dbReference>
<evidence type="ECO:0000313" key="5">
    <source>
        <dbReference type="EMBL" id="PTQ51092.1"/>
    </source>
</evidence>
<dbReference type="PANTHER" id="PTHR23089">
    <property type="entry name" value="HISTIDINE TRIAD HIT PROTEIN"/>
    <property type="match status" value="1"/>
</dbReference>
<dbReference type="InterPro" id="IPR001310">
    <property type="entry name" value="Histidine_triad_HIT"/>
</dbReference>
<dbReference type="PROSITE" id="PS51084">
    <property type="entry name" value="HIT_2"/>
    <property type="match status" value="1"/>
</dbReference>